<keyword evidence="2" id="KW-1185">Reference proteome</keyword>
<dbReference type="Gramene" id="OBART01G10850.1">
    <property type="protein sequence ID" value="OBART01G10850.1"/>
    <property type="gene ID" value="OBART01G10850"/>
</dbReference>
<dbReference type="AlphaFoldDB" id="A0A0D3EM90"/>
<proteinExistence type="predicted"/>
<dbReference type="EnsemblPlants" id="OBART01G10850.1">
    <property type="protein sequence ID" value="OBART01G10850.1"/>
    <property type="gene ID" value="OBART01G10850"/>
</dbReference>
<sequence length="108" mass="10871">MANRASSAAPAAFSASEATEAAAATAAQEAAEAAAATEVKADLANGAGQAGRAVPRCVNGGVVGGAEAIYIGRRRRRSLIRCEDTLDSTTTVDAALVEVLFALVFYVV</sequence>
<protein>
    <submittedName>
        <fullName evidence="1">Uncharacterized protein</fullName>
    </submittedName>
</protein>
<organism evidence="1">
    <name type="scientific">Oryza barthii</name>
    <dbReference type="NCBI Taxonomy" id="65489"/>
    <lineage>
        <taxon>Eukaryota</taxon>
        <taxon>Viridiplantae</taxon>
        <taxon>Streptophyta</taxon>
        <taxon>Embryophyta</taxon>
        <taxon>Tracheophyta</taxon>
        <taxon>Spermatophyta</taxon>
        <taxon>Magnoliopsida</taxon>
        <taxon>Liliopsida</taxon>
        <taxon>Poales</taxon>
        <taxon>Poaceae</taxon>
        <taxon>BOP clade</taxon>
        <taxon>Oryzoideae</taxon>
        <taxon>Oryzeae</taxon>
        <taxon>Oryzinae</taxon>
        <taxon>Oryza</taxon>
    </lineage>
</organism>
<accession>A0A0D3EM90</accession>
<evidence type="ECO:0000313" key="1">
    <source>
        <dbReference type="EnsemblPlants" id="OBART01G10850.1"/>
    </source>
</evidence>
<dbReference type="HOGENOM" id="CLU_2200957_0_0_1"/>
<evidence type="ECO:0000313" key="2">
    <source>
        <dbReference type="Proteomes" id="UP000026960"/>
    </source>
</evidence>
<reference evidence="1" key="1">
    <citation type="journal article" date="2009" name="Rice">
        <title>De Novo Next Generation Sequencing of Plant Genomes.</title>
        <authorList>
            <person name="Rounsley S."/>
            <person name="Marri P.R."/>
            <person name="Yu Y."/>
            <person name="He R."/>
            <person name="Sisneros N."/>
            <person name="Goicoechea J.L."/>
            <person name="Lee S.J."/>
            <person name="Angelova A."/>
            <person name="Kudrna D."/>
            <person name="Luo M."/>
            <person name="Affourtit J."/>
            <person name="Desany B."/>
            <person name="Knight J."/>
            <person name="Niazi F."/>
            <person name="Egholm M."/>
            <person name="Wing R.A."/>
        </authorList>
    </citation>
    <scope>NUCLEOTIDE SEQUENCE [LARGE SCALE GENOMIC DNA]</scope>
    <source>
        <strain evidence="1">cv. IRGC 105608</strain>
    </source>
</reference>
<dbReference type="Proteomes" id="UP000026960">
    <property type="component" value="Chromosome 1"/>
</dbReference>
<dbReference type="PaxDb" id="65489-OBART01G10850.1"/>
<name>A0A0D3EM90_9ORYZ</name>
<reference evidence="1" key="2">
    <citation type="submission" date="2015-03" db="UniProtKB">
        <authorList>
            <consortium name="EnsemblPlants"/>
        </authorList>
    </citation>
    <scope>IDENTIFICATION</scope>
</reference>